<dbReference type="Proteomes" id="UP000252586">
    <property type="component" value="Unassembled WGS sequence"/>
</dbReference>
<reference evidence="1 2" key="1">
    <citation type="submission" date="2018-06" db="EMBL/GenBank/DDBJ databases">
        <title>Genomic Encyclopedia of Type Strains, Phase IV (KMG-IV): sequencing the most valuable type-strain genomes for metagenomic binning, comparative biology and taxonomic classification.</title>
        <authorList>
            <person name="Goeker M."/>
        </authorList>
    </citation>
    <scope>NUCLEOTIDE SEQUENCE [LARGE SCALE GENOMIC DNA]</scope>
    <source>
        <strain evidence="1 2">DSM 44599</strain>
    </source>
</reference>
<evidence type="ECO:0000313" key="2">
    <source>
        <dbReference type="Proteomes" id="UP000252586"/>
    </source>
</evidence>
<proteinExistence type="predicted"/>
<organism evidence="1 2">
    <name type="scientific">Nocardia puris</name>
    <dbReference type="NCBI Taxonomy" id="208602"/>
    <lineage>
        <taxon>Bacteria</taxon>
        <taxon>Bacillati</taxon>
        <taxon>Actinomycetota</taxon>
        <taxon>Actinomycetes</taxon>
        <taxon>Mycobacteriales</taxon>
        <taxon>Nocardiaceae</taxon>
        <taxon>Nocardia</taxon>
    </lineage>
</organism>
<comment type="caution">
    <text evidence="1">The sequence shown here is derived from an EMBL/GenBank/DDBJ whole genome shotgun (WGS) entry which is preliminary data.</text>
</comment>
<dbReference type="OrthoDB" id="4556588at2"/>
<dbReference type="AlphaFoldDB" id="A0A366DH52"/>
<sequence>MSTLGVSTGDLGKLANELRTSGDIVAKQVKKIGDNLFGPGEAGANYATEGKKIQSGLEQLKQRIDDWSKATDTTADVIGAASVSYTTVDDRRASETNKQ</sequence>
<protein>
    <recommendedName>
        <fullName evidence="3">Excreted virulence factor EspC (Type VII ESX diderm)</fullName>
    </recommendedName>
</protein>
<name>A0A366DH52_9NOCA</name>
<evidence type="ECO:0008006" key="3">
    <source>
        <dbReference type="Google" id="ProtNLM"/>
    </source>
</evidence>
<keyword evidence="2" id="KW-1185">Reference proteome</keyword>
<evidence type="ECO:0000313" key="1">
    <source>
        <dbReference type="EMBL" id="RBO88849.1"/>
    </source>
</evidence>
<dbReference type="EMBL" id="QNRE01000008">
    <property type="protein sequence ID" value="RBO88849.1"/>
    <property type="molecule type" value="Genomic_DNA"/>
</dbReference>
<dbReference type="STRING" id="1210090.GCA_001613185_02102"/>
<gene>
    <name evidence="1" type="ORF">DFR74_10874</name>
</gene>
<accession>A0A366DH52</accession>
<dbReference type="RefSeq" id="WP_067507259.1">
    <property type="nucleotide sequence ID" value="NZ_CP107943.1"/>
</dbReference>